<dbReference type="GO" id="GO:0010073">
    <property type="term" value="P:meristem maintenance"/>
    <property type="evidence" value="ECO:0007669"/>
    <property type="project" value="InterPro"/>
</dbReference>
<evidence type="ECO:0000313" key="3">
    <source>
        <dbReference type="Proteomes" id="UP000652761"/>
    </source>
</evidence>
<sequence length="206" mass="23996">MAEMDHLPGPIDTSVLYAQEGHRSQLVYVGQEIKVLKCWKHHRSLGGWPVNPRIVDYVHRAGLFHLTQVQWISDKTGNSVPLMYLPLLEDFDRAGRVSWGGATLAYLYRQLSIACKSDVKAICGSLTLLQLWSWERLHVGHHDIAMHPLPQDMLLGHRWNVLREEINNPRHVLRLYRSELDHQDDYQIEYLDSLVEYNLFLVLLMH</sequence>
<feature type="domain" description="Aminotransferase-like plant mobile" evidence="1">
    <location>
        <begin position="55"/>
        <end position="190"/>
    </location>
</feature>
<dbReference type="AlphaFoldDB" id="A0A843WVX3"/>
<dbReference type="InterPro" id="IPR044824">
    <property type="entry name" value="MAIN-like"/>
</dbReference>
<comment type="caution">
    <text evidence="2">The sequence shown here is derived from an EMBL/GenBank/DDBJ whole genome shotgun (WGS) entry which is preliminary data.</text>
</comment>
<gene>
    <name evidence="2" type="ORF">Taro_044977</name>
</gene>
<dbReference type="PANTHER" id="PTHR46033:SF8">
    <property type="entry name" value="PROTEIN MAINTENANCE OF MERISTEMS-LIKE"/>
    <property type="match status" value="1"/>
</dbReference>
<dbReference type="EMBL" id="NMUH01005186">
    <property type="protein sequence ID" value="MQM12066.1"/>
    <property type="molecule type" value="Genomic_DNA"/>
</dbReference>
<dbReference type="Proteomes" id="UP000652761">
    <property type="component" value="Unassembled WGS sequence"/>
</dbReference>
<name>A0A843WVX3_COLES</name>
<dbReference type="InterPro" id="IPR019557">
    <property type="entry name" value="AminoTfrase-like_pln_mobile"/>
</dbReference>
<keyword evidence="3" id="KW-1185">Reference proteome</keyword>
<dbReference type="OrthoDB" id="593744at2759"/>
<proteinExistence type="predicted"/>
<evidence type="ECO:0000259" key="1">
    <source>
        <dbReference type="Pfam" id="PF10536"/>
    </source>
</evidence>
<reference evidence="2" key="1">
    <citation type="submission" date="2017-07" db="EMBL/GenBank/DDBJ databases">
        <title>Taro Niue Genome Assembly and Annotation.</title>
        <authorList>
            <person name="Atibalentja N."/>
            <person name="Keating K."/>
            <person name="Fields C.J."/>
        </authorList>
    </citation>
    <scope>NUCLEOTIDE SEQUENCE</scope>
    <source>
        <strain evidence="2">Niue_2</strain>
        <tissue evidence="2">Leaf</tissue>
    </source>
</reference>
<protein>
    <recommendedName>
        <fullName evidence="1">Aminotransferase-like plant mobile domain-containing protein</fullName>
    </recommendedName>
</protein>
<dbReference type="PANTHER" id="PTHR46033">
    <property type="entry name" value="PROTEIN MAIN-LIKE 2"/>
    <property type="match status" value="1"/>
</dbReference>
<evidence type="ECO:0000313" key="2">
    <source>
        <dbReference type="EMBL" id="MQM12066.1"/>
    </source>
</evidence>
<organism evidence="2 3">
    <name type="scientific">Colocasia esculenta</name>
    <name type="common">Wild taro</name>
    <name type="synonym">Arum esculentum</name>
    <dbReference type="NCBI Taxonomy" id="4460"/>
    <lineage>
        <taxon>Eukaryota</taxon>
        <taxon>Viridiplantae</taxon>
        <taxon>Streptophyta</taxon>
        <taxon>Embryophyta</taxon>
        <taxon>Tracheophyta</taxon>
        <taxon>Spermatophyta</taxon>
        <taxon>Magnoliopsida</taxon>
        <taxon>Liliopsida</taxon>
        <taxon>Araceae</taxon>
        <taxon>Aroideae</taxon>
        <taxon>Colocasieae</taxon>
        <taxon>Colocasia</taxon>
    </lineage>
</organism>
<dbReference type="Pfam" id="PF10536">
    <property type="entry name" value="PMD"/>
    <property type="match status" value="1"/>
</dbReference>
<accession>A0A843WVX3</accession>